<proteinExistence type="predicted"/>
<comment type="caution">
    <text evidence="1">The sequence shown here is derived from an EMBL/GenBank/DDBJ whole genome shotgun (WGS) entry which is preliminary data.</text>
</comment>
<protein>
    <submittedName>
        <fullName evidence="1">Uncharacterized protein</fullName>
    </submittedName>
</protein>
<sequence length="107" mass="12352">MDAAAKMLVFFRPYLSAKYPKMKENIVPIMFQSETMVEPKTLSSILHLKLVLLWVAQSWHWLDMLLMVWLLVRSTQTIFGSASKNTVEKTVIALIIDTTPITINEHF</sequence>
<name>A0A3M7S2S6_BRAPC</name>
<dbReference type="AlphaFoldDB" id="A0A3M7S2S6"/>
<organism evidence="1 2">
    <name type="scientific">Brachionus plicatilis</name>
    <name type="common">Marine rotifer</name>
    <name type="synonym">Brachionus muelleri</name>
    <dbReference type="NCBI Taxonomy" id="10195"/>
    <lineage>
        <taxon>Eukaryota</taxon>
        <taxon>Metazoa</taxon>
        <taxon>Spiralia</taxon>
        <taxon>Gnathifera</taxon>
        <taxon>Rotifera</taxon>
        <taxon>Eurotatoria</taxon>
        <taxon>Monogononta</taxon>
        <taxon>Pseudotrocha</taxon>
        <taxon>Ploima</taxon>
        <taxon>Brachionidae</taxon>
        <taxon>Brachionus</taxon>
    </lineage>
</organism>
<accession>A0A3M7S2S6</accession>
<dbReference type="Proteomes" id="UP000276133">
    <property type="component" value="Unassembled WGS sequence"/>
</dbReference>
<evidence type="ECO:0000313" key="1">
    <source>
        <dbReference type="EMBL" id="RNA29959.1"/>
    </source>
</evidence>
<gene>
    <name evidence="1" type="ORF">BpHYR1_054524</name>
</gene>
<keyword evidence="2" id="KW-1185">Reference proteome</keyword>
<evidence type="ECO:0000313" key="2">
    <source>
        <dbReference type="Proteomes" id="UP000276133"/>
    </source>
</evidence>
<dbReference type="EMBL" id="REGN01002147">
    <property type="protein sequence ID" value="RNA29959.1"/>
    <property type="molecule type" value="Genomic_DNA"/>
</dbReference>
<reference evidence="1 2" key="1">
    <citation type="journal article" date="2018" name="Sci. Rep.">
        <title>Genomic signatures of local adaptation to the degree of environmental predictability in rotifers.</title>
        <authorList>
            <person name="Franch-Gras L."/>
            <person name="Hahn C."/>
            <person name="Garcia-Roger E.M."/>
            <person name="Carmona M.J."/>
            <person name="Serra M."/>
            <person name="Gomez A."/>
        </authorList>
    </citation>
    <scope>NUCLEOTIDE SEQUENCE [LARGE SCALE GENOMIC DNA]</scope>
    <source>
        <strain evidence="1">HYR1</strain>
    </source>
</reference>